<dbReference type="SMART" id="SM00339">
    <property type="entry name" value="FH"/>
    <property type="match status" value="1"/>
</dbReference>
<evidence type="ECO:0000256" key="4">
    <source>
        <dbReference type="ARBA" id="ARBA00023125"/>
    </source>
</evidence>
<dbReference type="PANTHER" id="PTHR12450">
    <property type="entry name" value="DENTIN MATRIX PROTEIN 4 PROTEIN FAM20"/>
    <property type="match status" value="1"/>
</dbReference>
<dbReference type="InterPro" id="IPR030456">
    <property type="entry name" value="TF_fork_head_CS_2"/>
</dbReference>
<feature type="region of interest" description="Disordered" evidence="11">
    <location>
        <begin position="883"/>
        <end position="938"/>
    </location>
</feature>
<dbReference type="GO" id="GO:0003700">
    <property type="term" value="F:DNA-binding transcription factor activity"/>
    <property type="evidence" value="ECO:0007669"/>
    <property type="project" value="InterPro"/>
</dbReference>
<dbReference type="InterPro" id="IPR036388">
    <property type="entry name" value="WH-like_DNA-bd_sf"/>
</dbReference>
<feature type="non-terminal residue" evidence="14">
    <location>
        <position position="983"/>
    </location>
</feature>
<feature type="compositionally biased region" description="Basic and acidic residues" evidence="11">
    <location>
        <begin position="610"/>
        <end position="621"/>
    </location>
</feature>
<keyword evidence="8" id="KW-0067">ATP-binding</keyword>
<feature type="binding site" evidence="9">
    <location>
        <position position="456"/>
    </location>
    <ligand>
        <name>Mn(2+)</name>
        <dbReference type="ChEBI" id="CHEBI:29035"/>
    </ligand>
</feature>
<comment type="subcellular location">
    <subcellularLocation>
        <location evidence="1">Golgi apparatus</location>
    </subcellularLocation>
    <subcellularLocation>
        <location evidence="10">Nucleus</location>
    </subcellularLocation>
</comment>
<dbReference type="GO" id="GO:0005794">
    <property type="term" value="C:Golgi apparatus"/>
    <property type="evidence" value="ECO:0007669"/>
    <property type="project" value="UniProtKB-SubCell"/>
</dbReference>
<evidence type="ECO:0000313" key="15">
    <source>
        <dbReference type="Proteomes" id="UP000736164"/>
    </source>
</evidence>
<organism evidence="14 15">
    <name type="scientific">Atractosteus spatula</name>
    <name type="common">Alligator gar</name>
    <name type="synonym">Lepisosteus spatula</name>
    <dbReference type="NCBI Taxonomy" id="7917"/>
    <lineage>
        <taxon>Eukaryota</taxon>
        <taxon>Metazoa</taxon>
        <taxon>Chordata</taxon>
        <taxon>Craniata</taxon>
        <taxon>Vertebrata</taxon>
        <taxon>Euteleostomi</taxon>
        <taxon>Actinopterygii</taxon>
        <taxon>Neopterygii</taxon>
        <taxon>Holostei</taxon>
        <taxon>Semionotiformes</taxon>
        <taxon>Lepisosteidae</taxon>
        <taxon>Atractosteus</taxon>
    </lineage>
</organism>
<accession>A0A8J7NRX2</accession>
<feature type="binding site" evidence="8">
    <location>
        <position position="456"/>
    </location>
    <ligand>
        <name>ATP</name>
        <dbReference type="ChEBI" id="CHEBI:30616"/>
    </ligand>
</feature>
<feature type="domain" description="Fork-head" evidence="13">
    <location>
        <begin position="779"/>
        <end position="877"/>
    </location>
</feature>
<dbReference type="InterPro" id="IPR009581">
    <property type="entry name" value="FAM20_C"/>
</dbReference>
<keyword evidence="9" id="KW-0464">Manganese</keyword>
<keyword evidence="8" id="KW-0547">Nucleotide-binding</keyword>
<feature type="non-terminal residue" evidence="14">
    <location>
        <position position="1"/>
    </location>
</feature>
<feature type="binding site" evidence="9">
    <location>
        <position position="284"/>
    </location>
    <ligand>
        <name>Mn(2+)</name>
        <dbReference type="ChEBI" id="CHEBI:29035"/>
    </ligand>
</feature>
<evidence type="ECO:0000313" key="14">
    <source>
        <dbReference type="EMBL" id="MBN3318332.1"/>
    </source>
</evidence>
<feature type="region of interest" description="Disordered" evidence="11">
    <location>
        <begin position="681"/>
        <end position="747"/>
    </location>
</feature>
<feature type="compositionally biased region" description="Low complexity" evidence="11">
    <location>
        <begin position="634"/>
        <end position="645"/>
    </location>
</feature>
<dbReference type="Pfam" id="PF06702">
    <property type="entry name" value="Fam20C"/>
    <property type="match status" value="1"/>
</dbReference>
<dbReference type="Pfam" id="PF00250">
    <property type="entry name" value="Forkhead"/>
    <property type="match status" value="1"/>
</dbReference>
<reference evidence="14" key="1">
    <citation type="journal article" date="2021" name="Cell">
        <title>Tracing the genetic footprints of vertebrate landing in non-teleost ray-finned fishes.</title>
        <authorList>
            <person name="Bi X."/>
            <person name="Wang K."/>
            <person name="Yang L."/>
            <person name="Pan H."/>
            <person name="Jiang H."/>
            <person name="Wei Q."/>
            <person name="Fang M."/>
            <person name="Yu H."/>
            <person name="Zhu C."/>
            <person name="Cai Y."/>
            <person name="He Y."/>
            <person name="Gan X."/>
            <person name="Zeng H."/>
            <person name="Yu D."/>
            <person name="Zhu Y."/>
            <person name="Jiang H."/>
            <person name="Qiu Q."/>
            <person name="Yang H."/>
            <person name="Zhang Y.E."/>
            <person name="Wang W."/>
            <person name="Zhu M."/>
            <person name="He S."/>
            <person name="Zhang G."/>
        </authorList>
    </citation>
    <scope>NUCLEOTIDE SEQUENCE</scope>
    <source>
        <strain evidence="14">Allg_001</strain>
    </source>
</reference>
<dbReference type="InterPro" id="IPR024869">
    <property type="entry name" value="FAM20"/>
</dbReference>
<feature type="compositionally biased region" description="Basic and acidic residues" evidence="11">
    <location>
        <begin position="571"/>
        <end position="580"/>
    </location>
</feature>
<evidence type="ECO:0000256" key="8">
    <source>
        <dbReference type="PIRSR" id="PIRSR624869-2"/>
    </source>
</evidence>
<evidence type="ECO:0000256" key="11">
    <source>
        <dbReference type="SAM" id="MobiDB-lite"/>
    </source>
</evidence>
<keyword evidence="15" id="KW-1185">Reference proteome</keyword>
<feature type="binding site" evidence="8">
    <location>
        <position position="284"/>
    </location>
    <ligand>
        <name>ATP</name>
        <dbReference type="ChEBI" id="CHEBI:30616"/>
    </ligand>
</feature>
<evidence type="ECO:0000256" key="5">
    <source>
        <dbReference type="ARBA" id="ARBA00023157"/>
    </source>
</evidence>
<dbReference type="GO" id="GO:0043565">
    <property type="term" value="F:sequence-specific DNA binding"/>
    <property type="evidence" value="ECO:0007669"/>
    <property type="project" value="InterPro"/>
</dbReference>
<feature type="region of interest" description="Disordered" evidence="11">
    <location>
        <begin position="610"/>
        <end position="649"/>
    </location>
</feature>
<feature type="binding site" evidence="8">
    <location>
        <position position="263"/>
    </location>
    <ligand>
        <name>ATP</name>
        <dbReference type="ChEBI" id="CHEBI:30616"/>
    </ligand>
</feature>
<sequence>MILFRKFRVLILMVFLVACTMHIMIDLLPKLEKRATGPGAGNSGCSCSHRPSEEPESWGKQRARAGAESGWPNKHTLRILQDFSNEPSSNLTSHSLEKVTGAADRAAGPQRPAQAGDGQKHFVQEPGAGRGAPAPVSSRLSALFQHPLYKTELPALTEDDTLFNVNTDIRFNPKAAENQEWHSEGNEEEYTPTGEPSADAYPNWLKFHIGINRYELYSRHNPVIDSLLKDLVSQRITSVAMKSGGTQLKLIMTFQNYGQALFKPMKQTREQETPPDFFYFSDFERHNAEIAAFHLDRILDFRRVPPVAGRLVNMTKEIRDVTRDKKLWRTFFISPANNICFYGECSYYCSTEHALCGKPDQIEGSLAAFLPDLALAKRKTWRNPWRRSYHKRKKAEWEVDPDYCEEVKQTPPYDSGTRLLDIMDMTIFDFLMGNMDRHHYETFEKFGNETFIIHLDNGRGFGKHSHDEISILVPLNQCCRVKKSTHLRLQLLAKEEHKLSALMEESLLGDRLSPVLIQPHLEALDRRLRLVLQVLSDCIEREGYDSVVEDDLAPGAAHTTRSRSLPVQPHLGDHSSDTYSREGSLSTRRGNSTELDLSCKTVKALVAPEARELDKQDDQGLKKQSPLRSALLQTTSTSRTNSGRSPALCTPDVVQIENCPRPPPQPHAMALYLAALHTGRDLPPRHRLSPPSGETSRCATQRAAEGPRSRRASRPGHSVGQGRHATAVRAARGTEAPPGRKSGGGPTMFDNSQYPYNCFNYDGDGYPACASDDEKKMCRPAYSYIALIAMAIQQSPENKVTLSGIYEFIMKKFPYYRSNQRAWQNSIRHNLSLNSCFVKVPRTEGNEKGKGNYWTFATGCESMLDLFENGNYRRRRRRRNVRVGFREPAEPGERPPSPESPAGAFLPLAGPPDSDRFCAGGPGRRRAPANPPAGKPEPEIKFSIDYILSAPDPLPGLRPLGPGAAGKAHLLEPQHINLHFWTM</sequence>
<keyword evidence="14" id="KW-0808">Transferase</keyword>
<evidence type="ECO:0000256" key="1">
    <source>
        <dbReference type="ARBA" id="ARBA00004555"/>
    </source>
</evidence>
<feature type="compositionally biased region" description="Basic and acidic residues" evidence="11">
    <location>
        <begin position="50"/>
        <end position="59"/>
    </location>
</feature>
<evidence type="ECO:0000259" key="13">
    <source>
        <dbReference type="PROSITE" id="PS50039"/>
    </source>
</evidence>
<dbReference type="GO" id="GO:0004674">
    <property type="term" value="F:protein serine/threonine kinase activity"/>
    <property type="evidence" value="ECO:0007669"/>
    <property type="project" value="TreeGrafter"/>
</dbReference>
<dbReference type="PROSITE" id="PS51257">
    <property type="entry name" value="PROKAR_LIPOPROTEIN"/>
    <property type="match status" value="1"/>
</dbReference>
<evidence type="ECO:0000256" key="12">
    <source>
        <dbReference type="SAM" id="Phobius"/>
    </source>
</evidence>
<feature type="compositionally biased region" description="Low complexity" evidence="11">
    <location>
        <begin position="900"/>
        <end position="912"/>
    </location>
</feature>
<feature type="compositionally biased region" description="Polar residues" evidence="11">
    <location>
        <begin position="581"/>
        <end position="593"/>
    </location>
</feature>
<comment type="similarity">
    <text evidence="2">Belongs to the FAM20 family.</text>
</comment>
<feature type="binding site" evidence="8">
    <location>
        <begin position="367"/>
        <end position="370"/>
    </location>
    <ligand>
        <name>ATP</name>
        <dbReference type="ChEBI" id="CHEBI:30616"/>
    </ligand>
</feature>
<keyword evidence="14" id="KW-0418">Kinase</keyword>
<dbReference type="PROSITE" id="PS50039">
    <property type="entry name" value="FORK_HEAD_3"/>
    <property type="match status" value="1"/>
</dbReference>
<dbReference type="InterPro" id="IPR001766">
    <property type="entry name" value="Fork_head_dom"/>
</dbReference>
<evidence type="ECO:0000256" key="3">
    <source>
        <dbReference type="ARBA" id="ARBA00023034"/>
    </source>
</evidence>
<protein>
    <submittedName>
        <fullName evidence="14">FA20C kinase</fullName>
    </submittedName>
</protein>
<keyword evidence="10" id="KW-0539">Nucleus</keyword>
<dbReference type="FunFam" id="1.10.10.10:FF:000266">
    <property type="entry name" value="Forkhead box protein L1"/>
    <property type="match status" value="1"/>
</dbReference>
<keyword evidence="12" id="KW-0472">Membrane</keyword>
<evidence type="ECO:0000256" key="7">
    <source>
        <dbReference type="PIRSR" id="PIRSR624869-1"/>
    </source>
</evidence>
<dbReference type="GO" id="GO:0070166">
    <property type="term" value="P:enamel mineralization"/>
    <property type="evidence" value="ECO:0007669"/>
    <property type="project" value="TreeGrafter"/>
</dbReference>
<gene>
    <name evidence="14" type="primary">Fam20c</name>
    <name evidence="14" type="ORF">GTO95_0008393</name>
</gene>
<evidence type="ECO:0000256" key="6">
    <source>
        <dbReference type="ARBA" id="ARBA00023180"/>
    </source>
</evidence>
<feature type="region of interest" description="Disordered" evidence="11">
    <location>
        <begin position="177"/>
        <end position="196"/>
    </location>
</feature>
<feature type="DNA-binding region" description="Fork-head" evidence="10">
    <location>
        <begin position="779"/>
        <end position="877"/>
    </location>
</feature>
<keyword evidence="6" id="KW-0325">Glycoprotein</keyword>
<feature type="transmembrane region" description="Helical" evidence="12">
    <location>
        <begin position="7"/>
        <end position="25"/>
    </location>
</feature>
<feature type="active site" evidence="7">
    <location>
        <position position="436"/>
    </location>
</feature>
<dbReference type="PANTHER" id="PTHR12450:SF11">
    <property type="entry name" value="EXTRACELLULAR SERINE_THREONINE PROTEIN KINASE FAM20C"/>
    <property type="match status" value="1"/>
</dbReference>
<dbReference type="CDD" id="cd10471">
    <property type="entry name" value="FAM20C_C"/>
    <property type="match status" value="1"/>
</dbReference>
<dbReference type="GO" id="GO:0005524">
    <property type="term" value="F:ATP binding"/>
    <property type="evidence" value="ECO:0007669"/>
    <property type="project" value="UniProtKB-KW"/>
</dbReference>
<dbReference type="PRINTS" id="PR00053">
    <property type="entry name" value="FORKHEAD"/>
</dbReference>
<keyword evidence="4 10" id="KW-0238">DNA-binding</keyword>
<feature type="binding site" evidence="8">
    <location>
        <position position="247"/>
    </location>
    <ligand>
        <name>ATP</name>
        <dbReference type="ChEBI" id="CHEBI:30616"/>
    </ligand>
</feature>
<comment type="cofactor">
    <cofactor evidence="9">
        <name>Mn(2+)</name>
        <dbReference type="ChEBI" id="CHEBI:29035"/>
    </cofactor>
</comment>
<dbReference type="InterPro" id="IPR036390">
    <property type="entry name" value="WH_DNA-bd_sf"/>
</dbReference>
<keyword evidence="5" id="KW-1015">Disulfide bond</keyword>
<name>A0A8J7NRX2_ATRSP</name>
<dbReference type="GO" id="GO:0046872">
    <property type="term" value="F:metal ion binding"/>
    <property type="evidence" value="ECO:0007669"/>
    <property type="project" value="UniProtKB-KW"/>
</dbReference>
<evidence type="ECO:0000256" key="9">
    <source>
        <dbReference type="PIRSR" id="PIRSR624869-3"/>
    </source>
</evidence>
<evidence type="ECO:0000256" key="2">
    <source>
        <dbReference type="ARBA" id="ARBA00006557"/>
    </source>
</evidence>
<feature type="region of interest" description="Disordered" evidence="11">
    <location>
        <begin position="38"/>
        <end position="69"/>
    </location>
</feature>
<dbReference type="GO" id="GO:0005634">
    <property type="term" value="C:nucleus"/>
    <property type="evidence" value="ECO:0007669"/>
    <property type="project" value="UniProtKB-SubCell"/>
</dbReference>
<feature type="compositionally biased region" description="Basic and acidic residues" evidence="11">
    <location>
        <begin position="884"/>
        <end position="893"/>
    </location>
</feature>
<dbReference type="EMBL" id="JAAWVO010039591">
    <property type="protein sequence ID" value="MBN3318332.1"/>
    <property type="molecule type" value="Genomic_DNA"/>
</dbReference>
<dbReference type="Proteomes" id="UP000736164">
    <property type="component" value="Unassembled WGS sequence"/>
</dbReference>
<proteinExistence type="inferred from homology"/>
<comment type="caution">
    <text evidence="14">The sequence shown here is derived from an EMBL/GenBank/DDBJ whole genome shotgun (WGS) entry which is preliminary data.</text>
</comment>
<dbReference type="SUPFAM" id="SSF46785">
    <property type="entry name" value="Winged helix' DNA-binding domain"/>
    <property type="match status" value="1"/>
</dbReference>
<keyword evidence="12" id="KW-1133">Transmembrane helix</keyword>
<feature type="binding site" evidence="8">
    <location>
        <position position="441"/>
    </location>
    <ligand>
        <name>ATP</name>
        <dbReference type="ChEBI" id="CHEBI:30616"/>
    </ligand>
</feature>
<dbReference type="AlphaFoldDB" id="A0A8J7NRX2"/>
<feature type="region of interest" description="Disordered" evidence="11">
    <location>
        <begin position="558"/>
        <end position="593"/>
    </location>
</feature>
<feature type="region of interest" description="Disordered" evidence="11">
    <location>
        <begin position="100"/>
        <end position="136"/>
    </location>
</feature>
<keyword evidence="9" id="KW-0479">Metal-binding</keyword>
<keyword evidence="3" id="KW-0333">Golgi apparatus</keyword>
<dbReference type="PROSITE" id="PS00658">
    <property type="entry name" value="FORK_HEAD_2"/>
    <property type="match status" value="1"/>
</dbReference>
<dbReference type="Gene3D" id="1.10.10.10">
    <property type="entry name" value="Winged helix-like DNA-binding domain superfamily/Winged helix DNA-binding domain"/>
    <property type="match status" value="1"/>
</dbReference>
<evidence type="ECO:0000256" key="10">
    <source>
        <dbReference type="PROSITE-ProRule" id="PRU00089"/>
    </source>
</evidence>
<keyword evidence="12" id="KW-0812">Transmembrane</keyword>